<dbReference type="FunFam" id="3.30.70.330:FF:000245">
    <property type="entry name" value="RNA-binding protein 33 isoform X4"/>
    <property type="match status" value="1"/>
</dbReference>
<evidence type="ECO:0000256" key="12">
    <source>
        <dbReference type="ARBA" id="ARBA00023054"/>
    </source>
</evidence>
<dbReference type="Gene3D" id="3.30.70.330">
    <property type="match status" value="1"/>
</dbReference>
<feature type="compositionally biased region" description="Low complexity" evidence="19">
    <location>
        <begin position="838"/>
        <end position="853"/>
    </location>
</feature>
<reference evidence="22" key="2">
    <citation type="submission" date="2025-08" db="UniProtKB">
        <authorList>
            <consortium name="RefSeq"/>
        </authorList>
    </citation>
    <scope>IDENTIFICATION</scope>
    <source>
        <tissue evidence="22">Blood</tissue>
    </source>
</reference>
<dbReference type="SUPFAM" id="SSF54928">
    <property type="entry name" value="RNA-binding domain, RBD"/>
    <property type="match status" value="1"/>
</dbReference>
<evidence type="ECO:0000256" key="1">
    <source>
        <dbReference type="ARBA" id="ARBA00004123"/>
    </source>
</evidence>
<feature type="compositionally biased region" description="Basic residues" evidence="19">
    <location>
        <begin position="265"/>
        <end position="276"/>
    </location>
</feature>
<evidence type="ECO:0000256" key="3">
    <source>
        <dbReference type="ARBA" id="ARBA00022448"/>
    </source>
</evidence>
<evidence type="ECO:0000256" key="18">
    <source>
        <dbReference type="ARBA" id="ARBA00077490"/>
    </source>
</evidence>
<comment type="function">
    <text evidence="14">RNA reader protein, which recognizes and binds specific RNAs, thereby regulating RNA metabolic processes, such as mRNA export, mRNA stability and/or translation. Binds a subset of intronless RNAs containing GC-rich elements, such as NORAD, and promotes their nuclear export by recruiting target RNAs to components of the NXF1-NXT1 RNA export machinery. Specifically recognizes and binds N6-methyladenosine (m6A)-containing mRNAs, promoting their demethylation by ALKBH5. Acts as an molecular adapter, which (1) promotes ALKBH5 recruitment to m6A-containing transcripts and (2) activates ALKBH5 demethylase activity by recruiting SENP1, leading to ALKBH5 deSUMOylation and subsequent activation.</text>
</comment>
<feature type="region of interest" description="Disordered" evidence="19">
    <location>
        <begin position="414"/>
        <end position="800"/>
    </location>
</feature>
<keyword evidence="21" id="KW-1185">Reference proteome</keyword>
<dbReference type="GO" id="GO:0051028">
    <property type="term" value="P:mRNA transport"/>
    <property type="evidence" value="ECO:0007669"/>
    <property type="project" value="UniProtKB-KW"/>
</dbReference>
<dbReference type="InterPro" id="IPR012677">
    <property type="entry name" value="Nucleotide-bd_a/b_plait_sf"/>
</dbReference>
<feature type="compositionally biased region" description="Pro residues" evidence="19">
    <location>
        <begin position="320"/>
        <end position="339"/>
    </location>
</feature>
<dbReference type="PANTHER" id="PTHR22014:SF2">
    <property type="entry name" value="RNA-BINDING PROTEIN 33"/>
    <property type="match status" value="1"/>
</dbReference>
<dbReference type="PANTHER" id="PTHR22014">
    <property type="entry name" value="RNA-BINDING PROTEIN 33"/>
    <property type="match status" value="1"/>
</dbReference>
<feature type="compositionally biased region" description="Polar residues" evidence="19">
    <location>
        <begin position="724"/>
        <end position="733"/>
    </location>
</feature>
<dbReference type="Proteomes" id="UP000286641">
    <property type="component" value="Unplaced"/>
</dbReference>
<protein>
    <recommendedName>
        <fullName evidence="16">RNA-binding protein 33</fullName>
    </recommendedName>
    <alternativeName>
        <fullName evidence="18">Proline-rich protein 8</fullName>
    </alternativeName>
    <alternativeName>
        <fullName evidence="17">RNA-binding motif protein 33</fullName>
    </alternativeName>
</protein>
<feature type="compositionally biased region" description="Acidic residues" evidence="19">
    <location>
        <begin position="201"/>
        <end position="212"/>
    </location>
</feature>
<keyword evidence="3" id="KW-0813">Transport</keyword>
<gene>
    <name evidence="22" type="primary">RBM33</name>
</gene>
<evidence type="ECO:0000256" key="8">
    <source>
        <dbReference type="ARBA" id="ARBA00022816"/>
    </source>
</evidence>
<keyword evidence="10" id="KW-0694">RNA-binding</keyword>
<dbReference type="InterPro" id="IPR039878">
    <property type="entry name" value="RBM33"/>
</dbReference>
<feature type="compositionally biased region" description="Pro residues" evidence="19">
    <location>
        <begin position="492"/>
        <end position="501"/>
    </location>
</feature>
<dbReference type="SMART" id="SM00360">
    <property type="entry name" value="RRM"/>
    <property type="match status" value="1"/>
</dbReference>
<evidence type="ECO:0000256" key="15">
    <source>
        <dbReference type="ARBA" id="ARBA00063731"/>
    </source>
</evidence>
<keyword evidence="7" id="KW-0597">Phosphoprotein</keyword>
<keyword evidence="5" id="KW-0963">Cytoplasm</keyword>
<keyword evidence="9" id="KW-0832">Ubl conjugation</keyword>
<keyword evidence="13" id="KW-0539">Nucleus</keyword>
<feature type="compositionally biased region" description="Pro residues" evidence="19">
    <location>
        <begin position="430"/>
        <end position="444"/>
    </location>
</feature>
<feature type="compositionally biased region" description="Gly residues" evidence="19">
    <location>
        <begin position="1"/>
        <end position="13"/>
    </location>
</feature>
<evidence type="ECO:0000256" key="19">
    <source>
        <dbReference type="SAM" id="MobiDB-lite"/>
    </source>
</evidence>
<keyword evidence="8" id="KW-0509">mRNA transport</keyword>
<keyword evidence="11" id="KW-0007">Acetylation</keyword>
<dbReference type="InterPro" id="IPR000504">
    <property type="entry name" value="RRM_dom"/>
</dbReference>
<keyword evidence="6" id="KW-1017">Isopeptide bond</keyword>
<evidence type="ECO:0000256" key="10">
    <source>
        <dbReference type="ARBA" id="ARBA00022884"/>
    </source>
</evidence>
<evidence type="ECO:0000256" key="17">
    <source>
        <dbReference type="ARBA" id="ARBA00075575"/>
    </source>
</evidence>
<evidence type="ECO:0000256" key="5">
    <source>
        <dbReference type="ARBA" id="ARBA00022490"/>
    </source>
</evidence>
<dbReference type="InterPro" id="IPR035979">
    <property type="entry name" value="RBD_domain_sf"/>
</dbReference>
<feature type="domain" description="RRM" evidence="20">
    <location>
        <begin position="1100"/>
        <end position="1167"/>
    </location>
</feature>
<feature type="compositionally biased region" description="Acidic residues" evidence="19">
    <location>
        <begin position="112"/>
        <end position="124"/>
    </location>
</feature>
<feature type="region of interest" description="Disordered" evidence="19">
    <location>
        <begin position="185"/>
        <end position="223"/>
    </location>
</feature>
<evidence type="ECO:0000256" key="16">
    <source>
        <dbReference type="ARBA" id="ARBA00067870"/>
    </source>
</evidence>
<feature type="region of interest" description="Disordered" evidence="19">
    <location>
        <begin position="813"/>
        <end position="867"/>
    </location>
</feature>
<evidence type="ECO:0000256" key="7">
    <source>
        <dbReference type="ARBA" id="ARBA00022553"/>
    </source>
</evidence>
<feature type="compositionally biased region" description="Low complexity" evidence="19">
    <location>
        <begin position="580"/>
        <end position="592"/>
    </location>
</feature>
<comment type="subunit">
    <text evidence="15">Associates with the NXF1-NXT1 RNA export complex. Interacts with ALKBH5; facilitating ALKBH5 recruitment to m6A-containing transcripts. Interacts with SENP1; promoting ALKBH5 deSUMOylation and subsequent activation.</text>
</comment>
<dbReference type="GeneID" id="112815917"/>
<evidence type="ECO:0000256" key="2">
    <source>
        <dbReference type="ARBA" id="ARBA00004496"/>
    </source>
</evidence>
<feature type="compositionally biased region" description="Low complexity" evidence="19">
    <location>
        <begin position="340"/>
        <end position="359"/>
    </location>
</feature>
<dbReference type="GO" id="GO:0003723">
    <property type="term" value="F:RNA binding"/>
    <property type="evidence" value="ECO:0007669"/>
    <property type="project" value="UniProtKB-KW"/>
</dbReference>
<evidence type="ECO:0000256" key="14">
    <source>
        <dbReference type="ARBA" id="ARBA00054794"/>
    </source>
</evidence>
<dbReference type="GO" id="GO:0005737">
    <property type="term" value="C:cytoplasm"/>
    <property type="evidence" value="ECO:0007669"/>
    <property type="project" value="UniProtKB-SubCell"/>
</dbReference>
<evidence type="ECO:0000256" key="4">
    <source>
        <dbReference type="ARBA" id="ARBA00022481"/>
    </source>
</evidence>
<feature type="compositionally biased region" description="Basic and acidic residues" evidence="19">
    <location>
        <begin position="790"/>
        <end position="800"/>
    </location>
</feature>
<evidence type="ECO:0000256" key="11">
    <source>
        <dbReference type="ARBA" id="ARBA00022990"/>
    </source>
</evidence>
<name>A0A3Q7NC70_CALUR</name>
<sequence length="1171" mass="129203">MAAALGAGGGAGAGDDDFDQFDKPGAERSWRRRAADEDWDSELEDDLLGEDLLSGKKNQSDLSDEELNDDLLQSDNEDEENFSSQGVTISLNTTSGMVTSFELSDNTNEQSGEQESEYEQGEDELVYHKSDGSELYAHEYPEEGQYEGHDAELTEDHMEYVEEPEEEQLYNDEVLDIEINEPLDEFTGGMETLELQKDIKEESDEEDDDDEESGRLRFKTERKEGTIIRLSDVTRERRNIPETLELSAEAKAALLEFEERERQHKQGRYGSRRGGRRGGSVVCRGMGDQRRESSERARIKDHRPALLPTQPPGLTHSPRLIPPPQPQPPPPPPPPPPAQQQPIRSLFQQQQLQPLLPLQHPHHASPPPGVHVPPQMEAPRGMMTPPPVTPQQPKNIHINPHFKGAVVTPVQVPLLPVPSQPRPAVGPQRFPGPPEFPQHAPGPVPSNFSQPPRLPLQDQWRAPPPPQERDPFFLGVSGEPRFPSHLFLEQRSPPPPPPPPTLLSSTHPVPTPSPLPFTQPGPAFNQQGQQPVFPRERPVRPTLQPPGPVGILHFSQPGSAATRPFIPPRQPFLPGPGQPFLPTHAQPNLQGPLHPPLPPPHQPQPQPQQQPPLQPQHQPPLQPPPQHQPPPQPPHQPQHQHHHHLSVPPPPLMPMSQPQFRPHVQTAQPPPSSGRMQCPQRQGLRHNTTSQNVTKRPMQQMQPTAPRNSNLRELPIAPSHVMEMSSSRCSSTPAAPGKPIASTSPPTRPGGGPRSAQGKTEARVKPVSPVVQPKEEAKTEPEFPDEDEETRLYRLKIEEQKRLREEILKQKELRRQQQAGARKKELLERLAQQQLHLPPASAEPEQPAASPSPTNGNPLLPFPGAQVRQNVKNRLLVKNQDVTLSNVQPKTSNFVPSGANMQYQGQLMKPLKPLRQARTVPQSPAQHKVLQVKPADGEGPPPPSQTARVASLQGRPPDAKPGAKRTVMHRANSGGGDGPHVSSKVRVIKLSGGQGGESDGFFHPEGQPQRLPQPPEVRQQPARKVTLTKGALQQPHHPPVASHVHSAGPPGIKSIQGVHLAKKVLMHGRGRGVAGAMGRGRLMPNKQNLRVVECKPQPCVVSVEGLSSSTTDVQLKNLLMSVGPIQSLQMLPQQRKAIAKFKEPAHALAFQQKFHRHMIDLSHINVALIVE</sequence>
<proteinExistence type="predicted"/>
<feature type="compositionally biased region" description="Polar residues" evidence="19">
    <location>
        <begin position="685"/>
        <end position="711"/>
    </location>
</feature>
<reference key="1">
    <citation type="submission" date="2019-01" db="UniProtKB">
        <authorList>
            <consortium name="RefSeq"/>
        </authorList>
    </citation>
    <scope>IDENTIFICATION</scope>
</reference>
<feature type="compositionally biased region" description="Basic and acidic residues" evidence="19">
    <location>
        <begin position="20"/>
        <end position="36"/>
    </location>
</feature>
<dbReference type="GO" id="GO:0005634">
    <property type="term" value="C:nucleus"/>
    <property type="evidence" value="ECO:0007669"/>
    <property type="project" value="UniProtKB-SubCell"/>
</dbReference>
<evidence type="ECO:0000313" key="21">
    <source>
        <dbReference type="Proteomes" id="UP000286641"/>
    </source>
</evidence>
<feature type="compositionally biased region" description="Basic and acidic residues" evidence="19">
    <location>
        <begin position="213"/>
        <end position="223"/>
    </location>
</feature>
<feature type="compositionally biased region" description="Pro residues" evidence="19">
    <location>
        <begin position="509"/>
        <end position="519"/>
    </location>
</feature>
<evidence type="ECO:0000256" key="9">
    <source>
        <dbReference type="ARBA" id="ARBA00022843"/>
    </source>
</evidence>
<evidence type="ECO:0000256" key="6">
    <source>
        <dbReference type="ARBA" id="ARBA00022499"/>
    </source>
</evidence>
<feature type="compositionally biased region" description="Acidic residues" evidence="19">
    <location>
        <begin position="37"/>
        <end position="49"/>
    </location>
</feature>
<feature type="region of interest" description="Disordered" evidence="19">
    <location>
        <begin position="1"/>
        <end position="129"/>
    </location>
</feature>
<dbReference type="CTD" id="155435"/>
<feature type="region of interest" description="Disordered" evidence="19">
    <location>
        <begin position="932"/>
        <end position="1016"/>
    </location>
</feature>
<feature type="compositionally biased region" description="Pro residues" evidence="19">
    <location>
        <begin position="593"/>
        <end position="636"/>
    </location>
</feature>
<dbReference type="AlphaFoldDB" id="A0A3Q7NC70"/>
<dbReference type="RefSeq" id="XP_025718000.1">
    <property type="nucleotide sequence ID" value="XM_025862215.1"/>
</dbReference>
<evidence type="ECO:0000256" key="13">
    <source>
        <dbReference type="ARBA" id="ARBA00023242"/>
    </source>
</evidence>
<keyword evidence="12" id="KW-0175">Coiled coil</keyword>
<feature type="region of interest" description="Disordered" evidence="19">
    <location>
        <begin position="258"/>
        <end position="398"/>
    </location>
</feature>
<feature type="compositionally biased region" description="Polar residues" evidence="19">
    <location>
        <begin position="82"/>
        <end position="108"/>
    </location>
</feature>
<comment type="subcellular location">
    <subcellularLocation>
        <location evidence="2">Cytoplasm</location>
    </subcellularLocation>
    <subcellularLocation>
        <location evidence="1">Nucleus</location>
    </subcellularLocation>
</comment>
<keyword evidence="4" id="KW-0488">Methylation</keyword>
<feature type="compositionally biased region" description="Pro residues" evidence="19">
    <location>
        <begin position="565"/>
        <end position="579"/>
    </location>
</feature>
<accession>A0A3Q7NC70</accession>
<evidence type="ECO:0000259" key="20">
    <source>
        <dbReference type="SMART" id="SM00360"/>
    </source>
</evidence>
<feature type="compositionally biased region" description="Basic and acidic residues" evidence="19">
    <location>
        <begin position="287"/>
        <end position="304"/>
    </location>
</feature>
<evidence type="ECO:0000313" key="22">
    <source>
        <dbReference type="RefSeq" id="XP_025718000.1"/>
    </source>
</evidence>
<organism evidence="21 22">
    <name type="scientific">Callorhinus ursinus</name>
    <name type="common">Northern fur seal</name>
    <dbReference type="NCBI Taxonomy" id="34884"/>
    <lineage>
        <taxon>Eukaryota</taxon>
        <taxon>Metazoa</taxon>
        <taxon>Chordata</taxon>
        <taxon>Craniata</taxon>
        <taxon>Vertebrata</taxon>
        <taxon>Euteleostomi</taxon>
        <taxon>Mammalia</taxon>
        <taxon>Eutheria</taxon>
        <taxon>Laurasiatheria</taxon>
        <taxon>Carnivora</taxon>
        <taxon>Caniformia</taxon>
        <taxon>Pinnipedia</taxon>
        <taxon>Otariidae</taxon>
        <taxon>Callorhinus</taxon>
    </lineage>
</organism>